<feature type="region of interest" description="Disordered" evidence="1">
    <location>
        <begin position="901"/>
        <end position="927"/>
    </location>
</feature>
<dbReference type="STRING" id="1220924.W2S0A9"/>
<dbReference type="InParanoid" id="W2S0A9"/>
<sequence>MPNQPRLVLPSGPGLCYTDSTHRILYSVDSDGFASLSLLNRSWYHLAQKQELYAHHLSRCPSYALSNNVITGPFRRNDLYRLKTKFAAEVRRNLFEAYMRPRRTLINLISVNANSSAAFPGGEAFRFAFSPNGQTILALSSSRIYVLDATTDNIVVRKELKTLRRPIAASITDDGSLLAVLSSRHQVNVYGLTPEGPRHLQVLALNDPPRTIALAHEGTVLAAAYEGLVEVFSLAANALSTDRRAVRSEAMDTLQFSGDGSMLVGSSQSLDEPNAVVITAPFYTENDPDLSSREIHSRMWTTQILFPQISSVCSHAELLQGHIEGDANWLFAYDHSLMSYRAVRTDDTRTGVAYFLNPPINRRFSLPSPSTAPTASACGTLVASGYHGSGMWIYGVPERLDISPDMGSVVERHEERMRGRVHLTTATGHIEPLMAYSPSVSGSSDEMEGLDSLAQKVDWRQSLFVKCRGVNSLEGCSAAKWVERTEARKFGFSGKRLVVVAPGGVNSFGEELGEDVMPVDGSRICLLDFDYVPSSLQDREITIEVGDKMPELLTEHSGDIDTEVALERRRTVRGSGPRSAPRGPLGRSQTAASPPGSSYFGAMPLRPSASQPSSPSEGVNTPPVPLPPTNLHRSNTSGGFRAARFPPRPPLGQDYGGNATNQPTGPGRRPSQDSWETPPPPYSSGGQGHTPTSPPFMNWPHLPNGGVSSNFGGPAMYPQPPRGQQIQAGNIPGPTAGYHNSALLAPRLRGQHLATVSESAIPHRPPMPVPFAGVSPEHTRSGAATPDRPSPEETQPMMRANMNEPMSSPTPHVYPAGPGVHSQAERPKPPATGGITLTGANLQNRLNHPVPPPPPGSQDQQRSVSAPLSQNQPAGYGYSGPTPGQLSNLERRVSQTQRRPLNVMTNGTSSNLAAVTPSPPRGAWGAAGVPGSPSFNRAITTPNGLVRPGSGGTGVSIPTSSSTPNLHAPGRPKYGRLDTIESMGSQPDHQGPIRMRAYSVEEAIPSPIREHLGATYEATRAGTDPLTFNRGKGKKKKAKSEGWSGQSEAGTSTVKKRGNRCVVM</sequence>
<feature type="region of interest" description="Disordered" evidence="1">
    <location>
        <begin position="1022"/>
        <end position="1064"/>
    </location>
</feature>
<dbReference type="EMBL" id="KB822719">
    <property type="protein sequence ID" value="ETN42030.1"/>
    <property type="molecule type" value="Genomic_DNA"/>
</dbReference>
<evidence type="ECO:0000256" key="1">
    <source>
        <dbReference type="SAM" id="MobiDB-lite"/>
    </source>
</evidence>
<reference evidence="3 4" key="1">
    <citation type="submission" date="2013-03" db="EMBL/GenBank/DDBJ databases">
        <title>The Genome Sequence of Phialophora europaea CBS 101466.</title>
        <authorList>
            <consortium name="The Broad Institute Genomics Platform"/>
            <person name="Cuomo C."/>
            <person name="de Hoog S."/>
            <person name="Gorbushina A."/>
            <person name="Walker B."/>
            <person name="Young S.K."/>
            <person name="Zeng Q."/>
            <person name="Gargeya S."/>
            <person name="Fitzgerald M."/>
            <person name="Haas B."/>
            <person name="Abouelleil A."/>
            <person name="Allen A.W."/>
            <person name="Alvarado L."/>
            <person name="Arachchi H.M."/>
            <person name="Berlin A.M."/>
            <person name="Chapman S.B."/>
            <person name="Gainer-Dewar J."/>
            <person name="Goldberg J."/>
            <person name="Griggs A."/>
            <person name="Gujja S."/>
            <person name="Hansen M."/>
            <person name="Howarth C."/>
            <person name="Imamovic A."/>
            <person name="Ireland A."/>
            <person name="Larimer J."/>
            <person name="McCowan C."/>
            <person name="Murphy C."/>
            <person name="Pearson M."/>
            <person name="Poon T.W."/>
            <person name="Priest M."/>
            <person name="Roberts A."/>
            <person name="Saif S."/>
            <person name="Shea T."/>
            <person name="Sisk P."/>
            <person name="Sykes S."/>
            <person name="Wortman J."/>
            <person name="Nusbaum C."/>
            <person name="Birren B."/>
        </authorList>
    </citation>
    <scope>NUCLEOTIDE SEQUENCE [LARGE SCALE GENOMIC DNA]</scope>
    <source>
        <strain evidence="3 4">CBS 101466</strain>
    </source>
</reference>
<dbReference type="InterPro" id="IPR055589">
    <property type="entry name" value="DUF7165"/>
</dbReference>
<feature type="compositionally biased region" description="Basic residues" evidence="1">
    <location>
        <begin position="1054"/>
        <end position="1064"/>
    </location>
</feature>
<dbReference type="AlphaFoldDB" id="W2S0A9"/>
<feature type="domain" description="DUF7165" evidence="2">
    <location>
        <begin position="101"/>
        <end position="555"/>
    </location>
</feature>
<evidence type="ECO:0000259" key="2">
    <source>
        <dbReference type="Pfam" id="PF23749"/>
    </source>
</evidence>
<protein>
    <recommendedName>
        <fullName evidence="2">DUF7165 domain-containing protein</fullName>
    </recommendedName>
</protein>
<dbReference type="Gene3D" id="2.130.10.10">
    <property type="entry name" value="YVTN repeat-like/Quinoprotein amine dehydrogenase"/>
    <property type="match status" value="1"/>
</dbReference>
<dbReference type="OrthoDB" id="3925024at2759"/>
<proteinExistence type="predicted"/>
<dbReference type="RefSeq" id="XP_008716539.1">
    <property type="nucleotide sequence ID" value="XM_008718317.1"/>
</dbReference>
<accession>W2S0A9</accession>
<dbReference type="InterPro" id="IPR015943">
    <property type="entry name" value="WD40/YVTN_repeat-like_dom_sf"/>
</dbReference>
<feature type="compositionally biased region" description="Basic and acidic residues" evidence="1">
    <location>
        <begin position="553"/>
        <end position="569"/>
    </location>
</feature>
<evidence type="ECO:0000313" key="3">
    <source>
        <dbReference type="EMBL" id="ETN42030.1"/>
    </source>
</evidence>
<feature type="compositionally biased region" description="Polar residues" evidence="1">
    <location>
        <begin position="857"/>
        <end position="873"/>
    </location>
</feature>
<feature type="compositionally biased region" description="Polar residues" evidence="1">
    <location>
        <begin position="901"/>
        <end position="913"/>
    </location>
</feature>
<feature type="region of interest" description="Disordered" evidence="1">
    <location>
        <begin position="774"/>
        <end position="887"/>
    </location>
</feature>
<keyword evidence="4" id="KW-1185">Reference proteome</keyword>
<dbReference type="Pfam" id="PF23749">
    <property type="entry name" value="DUF7165"/>
    <property type="match status" value="1"/>
</dbReference>
<dbReference type="GeneID" id="19971308"/>
<feature type="region of interest" description="Disordered" evidence="1">
    <location>
        <begin position="553"/>
        <end position="730"/>
    </location>
</feature>
<dbReference type="SUPFAM" id="SSF82171">
    <property type="entry name" value="DPP6 N-terminal domain-like"/>
    <property type="match status" value="1"/>
</dbReference>
<feature type="compositionally biased region" description="Polar residues" evidence="1">
    <location>
        <begin position="587"/>
        <end position="596"/>
    </location>
</feature>
<organism evidence="3 4">
    <name type="scientific">Cyphellophora europaea (strain CBS 101466)</name>
    <name type="common">Phialophora europaea</name>
    <dbReference type="NCBI Taxonomy" id="1220924"/>
    <lineage>
        <taxon>Eukaryota</taxon>
        <taxon>Fungi</taxon>
        <taxon>Dikarya</taxon>
        <taxon>Ascomycota</taxon>
        <taxon>Pezizomycotina</taxon>
        <taxon>Eurotiomycetes</taxon>
        <taxon>Chaetothyriomycetidae</taxon>
        <taxon>Chaetothyriales</taxon>
        <taxon>Cyphellophoraceae</taxon>
        <taxon>Cyphellophora</taxon>
    </lineage>
</organism>
<dbReference type="Proteomes" id="UP000030752">
    <property type="component" value="Unassembled WGS sequence"/>
</dbReference>
<evidence type="ECO:0000313" key="4">
    <source>
        <dbReference type="Proteomes" id="UP000030752"/>
    </source>
</evidence>
<dbReference type="HOGENOM" id="CLU_002718_1_0_1"/>
<dbReference type="eggNOG" id="ENOG502QTS5">
    <property type="taxonomic scope" value="Eukaryota"/>
</dbReference>
<gene>
    <name evidence="3" type="ORF">HMPREF1541_03969</name>
</gene>
<name>W2S0A9_CYPE1</name>
<feature type="compositionally biased region" description="Polar residues" evidence="1">
    <location>
        <begin position="1043"/>
        <end position="1053"/>
    </location>
</feature>
<dbReference type="VEuPathDB" id="FungiDB:HMPREF1541_03969"/>
<feature type="compositionally biased region" description="Polar residues" evidence="1">
    <location>
        <begin position="608"/>
        <end position="618"/>
    </location>
</feature>